<sequence>MVASTVMEGVLEDHSYSFDAYTLREFQLAFSYLHISEYYRKYAAGLVIIIGILGNLLTIAVMMTKTFRKSPSSLVLIALAVADTGKLSTNPMQEWLRHININIFYLYLGSDSSVICKAYHFSRHLFRQLSAAFVVILTLERFVSVYYPMRCREICSKHRLEIFLILVVIVYGLINIWIVNEYAKAPLRWGPTCTFSNPFKLQMFQSVKIWVKLSLRFFAPITITFTSNILVAKNLIKAQKTRKGMSSRTNRDGKSLTPMLMAPSPAQEQIFPATPNVTLAIQRMRTIGMSQIRNETPRPQDPFSDAFER</sequence>
<reference evidence="12 14" key="2">
    <citation type="journal article" date="2013" name="Nature">
        <title>Insights into bilaterian evolution from three spiralian genomes.</title>
        <authorList>
            <person name="Simakov O."/>
            <person name="Marletaz F."/>
            <person name="Cho S.J."/>
            <person name="Edsinger-Gonzales E."/>
            <person name="Havlak P."/>
            <person name="Hellsten U."/>
            <person name="Kuo D.H."/>
            <person name="Larsson T."/>
            <person name="Lv J."/>
            <person name="Arendt D."/>
            <person name="Savage R."/>
            <person name="Osoegawa K."/>
            <person name="de Jong P."/>
            <person name="Grimwood J."/>
            <person name="Chapman J.A."/>
            <person name="Shapiro H."/>
            <person name="Aerts A."/>
            <person name="Otillar R.P."/>
            <person name="Terry A.Y."/>
            <person name="Boore J.L."/>
            <person name="Grigoriev I.V."/>
            <person name="Lindberg D.R."/>
            <person name="Seaver E.C."/>
            <person name="Weisblat D.A."/>
            <person name="Putnam N.H."/>
            <person name="Rokhsar D.S."/>
        </authorList>
    </citation>
    <scope>NUCLEOTIDE SEQUENCE</scope>
    <source>
        <strain evidence="12 14">I ESC-2004</strain>
    </source>
</reference>
<feature type="transmembrane region" description="Helical" evidence="10">
    <location>
        <begin position="129"/>
        <end position="148"/>
    </location>
</feature>
<dbReference type="EMBL" id="AMQN01002373">
    <property type="status" value="NOT_ANNOTATED_CDS"/>
    <property type="molecule type" value="Genomic_DNA"/>
</dbReference>
<dbReference type="EMBL" id="KB309044">
    <property type="protein sequence ID" value="ELT95651.1"/>
    <property type="molecule type" value="Genomic_DNA"/>
</dbReference>
<evidence type="ECO:0000256" key="5">
    <source>
        <dbReference type="ARBA" id="ARBA00023136"/>
    </source>
</evidence>
<evidence type="ECO:0000256" key="10">
    <source>
        <dbReference type="SAM" id="Phobius"/>
    </source>
</evidence>
<dbReference type="AlphaFoldDB" id="R7TW16"/>
<evidence type="ECO:0000256" key="3">
    <source>
        <dbReference type="ARBA" id="ARBA00022989"/>
    </source>
</evidence>
<evidence type="ECO:0000313" key="12">
    <source>
        <dbReference type="EMBL" id="ELT95651.1"/>
    </source>
</evidence>
<reference evidence="13" key="3">
    <citation type="submission" date="2015-06" db="UniProtKB">
        <authorList>
            <consortium name="EnsemblMetazoa"/>
        </authorList>
    </citation>
    <scope>IDENTIFICATION</scope>
</reference>
<keyword evidence="3 10" id="KW-1133">Transmembrane helix</keyword>
<dbReference type="PANTHER" id="PTHR24243:SF230">
    <property type="entry name" value="G-PROTEIN COUPLED RECEPTORS FAMILY 1 PROFILE DOMAIN-CONTAINING PROTEIN"/>
    <property type="match status" value="1"/>
</dbReference>
<evidence type="ECO:0000313" key="13">
    <source>
        <dbReference type="EnsemblMetazoa" id="CapteP197325"/>
    </source>
</evidence>
<evidence type="ECO:0000256" key="7">
    <source>
        <dbReference type="ARBA" id="ARBA00023224"/>
    </source>
</evidence>
<evidence type="ECO:0000256" key="2">
    <source>
        <dbReference type="ARBA" id="ARBA00022692"/>
    </source>
</evidence>
<feature type="transmembrane region" description="Helical" evidence="10">
    <location>
        <begin position="217"/>
        <end position="236"/>
    </location>
</feature>
<dbReference type="EnsemblMetazoa" id="CapteT197325">
    <property type="protein sequence ID" value="CapteP197325"/>
    <property type="gene ID" value="CapteG197325"/>
</dbReference>
<dbReference type="PROSITE" id="PS00237">
    <property type="entry name" value="G_PROTEIN_RECEP_F1_1"/>
    <property type="match status" value="1"/>
</dbReference>
<evidence type="ECO:0000259" key="11">
    <source>
        <dbReference type="PROSITE" id="PS50262"/>
    </source>
</evidence>
<feature type="region of interest" description="Disordered" evidence="9">
    <location>
        <begin position="290"/>
        <end position="309"/>
    </location>
</feature>
<keyword evidence="2 8" id="KW-0812">Transmembrane</keyword>
<dbReference type="InterPro" id="IPR000276">
    <property type="entry name" value="GPCR_Rhodpsn"/>
</dbReference>
<feature type="domain" description="G-protein coupled receptors family 1 profile" evidence="11">
    <location>
        <begin position="54"/>
        <end position="309"/>
    </location>
</feature>
<feature type="transmembrane region" description="Helical" evidence="10">
    <location>
        <begin position="42"/>
        <end position="63"/>
    </location>
</feature>
<dbReference type="HOGENOM" id="CLU_900934_0_0_1"/>
<dbReference type="PROSITE" id="PS50262">
    <property type="entry name" value="G_PROTEIN_RECEP_F1_2"/>
    <property type="match status" value="1"/>
</dbReference>
<keyword evidence="6 8" id="KW-0675">Receptor</keyword>
<dbReference type="GO" id="GO:0004930">
    <property type="term" value="F:G protein-coupled receptor activity"/>
    <property type="evidence" value="ECO:0007669"/>
    <property type="project" value="UniProtKB-KW"/>
</dbReference>
<keyword evidence="5 10" id="KW-0472">Membrane</keyword>
<dbReference type="PANTHER" id="PTHR24243">
    <property type="entry name" value="G-PROTEIN COUPLED RECEPTOR"/>
    <property type="match status" value="1"/>
</dbReference>
<name>R7TW16_CAPTE</name>
<evidence type="ECO:0000256" key="4">
    <source>
        <dbReference type="ARBA" id="ARBA00023040"/>
    </source>
</evidence>
<dbReference type="GO" id="GO:0005886">
    <property type="term" value="C:plasma membrane"/>
    <property type="evidence" value="ECO:0007669"/>
    <property type="project" value="TreeGrafter"/>
</dbReference>
<organism evidence="12">
    <name type="scientific">Capitella teleta</name>
    <name type="common">Polychaete worm</name>
    <dbReference type="NCBI Taxonomy" id="283909"/>
    <lineage>
        <taxon>Eukaryota</taxon>
        <taxon>Metazoa</taxon>
        <taxon>Spiralia</taxon>
        <taxon>Lophotrochozoa</taxon>
        <taxon>Annelida</taxon>
        <taxon>Polychaeta</taxon>
        <taxon>Sedentaria</taxon>
        <taxon>Scolecida</taxon>
        <taxon>Capitellidae</taxon>
        <taxon>Capitella</taxon>
    </lineage>
</organism>
<evidence type="ECO:0000256" key="6">
    <source>
        <dbReference type="ARBA" id="ARBA00023170"/>
    </source>
</evidence>
<comment type="similarity">
    <text evidence="8">Belongs to the G-protein coupled receptor 1 family.</text>
</comment>
<evidence type="ECO:0000256" key="9">
    <source>
        <dbReference type="SAM" id="MobiDB-lite"/>
    </source>
</evidence>
<reference evidence="14" key="1">
    <citation type="submission" date="2012-12" db="EMBL/GenBank/DDBJ databases">
        <authorList>
            <person name="Hellsten U."/>
            <person name="Grimwood J."/>
            <person name="Chapman J.A."/>
            <person name="Shapiro H."/>
            <person name="Aerts A."/>
            <person name="Otillar R.P."/>
            <person name="Terry A.Y."/>
            <person name="Boore J.L."/>
            <person name="Simakov O."/>
            <person name="Marletaz F."/>
            <person name="Cho S.-J."/>
            <person name="Edsinger-Gonzales E."/>
            <person name="Havlak P."/>
            <person name="Kuo D.-H."/>
            <person name="Larsson T."/>
            <person name="Lv J."/>
            <person name="Arendt D."/>
            <person name="Savage R."/>
            <person name="Osoegawa K."/>
            <person name="de Jong P."/>
            <person name="Lindberg D.R."/>
            <person name="Seaver E.C."/>
            <person name="Weisblat D.A."/>
            <person name="Putnam N.H."/>
            <person name="Grigoriev I.V."/>
            <person name="Rokhsar D.S."/>
        </authorList>
    </citation>
    <scope>NUCLEOTIDE SEQUENCE</scope>
    <source>
        <strain evidence="14">I ESC-2004</strain>
    </source>
</reference>
<accession>R7TW16</accession>
<comment type="subcellular location">
    <subcellularLocation>
        <location evidence="1">Membrane</location>
        <topology evidence="1">Multi-pass membrane protein</topology>
    </subcellularLocation>
</comment>
<keyword evidence="14" id="KW-1185">Reference proteome</keyword>
<dbReference type="PRINTS" id="PR00237">
    <property type="entry name" value="GPCRRHODOPSN"/>
</dbReference>
<dbReference type="STRING" id="283909.R7TW16"/>
<dbReference type="SUPFAM" id="SSF81321">
    <property type="entry name" value="Family A G protein-coupled receptor-like"/>
    <property type="match status" value="1"/>
</dbReference>
<evidence type="ECO:0000256" key="1">
    <source>
        <dbReference type="ARBA" id="ARBA00004141"/>
    </source>
</evidence>
<dbReference type="Gene3D" id="1.20.1070.10">
    <property type="entry name" value="Rhodopsin 7-helix transmembrane proteins"/>
    <property type="match status" value="1"/>
</dbReference>
<dbReference type="InterPro" id="IPR017452">
    <property type="entry name" value="GPCR_Rhodpsn_7TM"/>
</dbReference>
<evidence type="ECO:0000313" key="14">
    <source>
        <dbReference type="Proteomes" id="UP000014760"/>
    </source>
</evidence>
<dbReference type="Pfam" id="PF00001">
    <property type="entry name" value="7tm_1"/>
    <property type="match status" value="1"/>
</dbReference>
<evidence type="ECO:0000256" key="8">
    <source>
        <dbReference type="RuleBase" id="RU000688"/>
    </source>
</evidence>
<gene>
    <name evidence="12" type="ORF">CAPTEDRAFT_197325</name>
</gene>
<keyword evidence="7 8" id="KW-0807">Transducer</keyword>
<protein>
    <recommendedName>
        <fullName evidence="11">G-protein coupled receptors family 1 profile domain-containing protein</fullName>
    </recommendedName>
</protein>
<keyword evidence="4 8" id="KW-0297">G-protein coupled receptor</keyword>
<dbReference type="Proteomes" id="UP000014760">
    <property type="component" value="Unassembled WGS sequence"/>
</dbReference>
<proteinExistence type="inferred from homology"/>
<feature type="transmembrane region" description="Helical" evidence="10">
    <location>
        <begin position="160"/>
        <end position="179"/>
    </location>
</feature>